<dbReference type="Pfam" id="PF02897">
    <property type="entry name" value="Peptidase_S9_N"/>
    <property type="match status" value="1"/>
</dbReference>
<dbReference type="Proteomes" id="UP000010475">
    <property type="component" value="Chromosome"/>
</dbReference>
<protein>
    <recommendedName>
        <fullName evidence="3">prolyl oligopeptidase</fullName>
        <ecNumber evidence="3">3.4.21.26</ecNumber>
    </recommendedName>
</protein>
<dbReference type="InterPro" id="IPR023302">
    <property type="entry name" value="Pept_S9A_N"/>
</dbReference>
<dbReference type="PROSITE" id="PS00708">
    <property type="entry name" value="PRO_ENDOPEP_SER"/>
    <property type="match status" value="1"/>
</dbReference>
<gene>
    <name evidence="10" type="ORF">Cylst_5566</name>
</gene>
<evidence type="ECO:0000256" key="2">
    <source>
        <dbReference type="ARBA" id="ARBA00005228"/>
    </source>
</evidence>
<dbReference type="GO" id="GO:0006508">
    <property type="term" value="P:proteolysis"/>
    <property type="evidence" value="ECO:0007669"/>
    <property type="project" value="UniProtKB-KW"/>
</dbReference>
<dbReference type="Gene3D" id="2.130.10.120">
    <property type="entry name" value="Prolyl oligopeptidase, N-terminal domain"/>
    <property type="match status" value="1"/>
</dbReference>
<keyword evidence="4" id="KW-0645">Protease</keyword>
<dbReference type="PANTHER" id="PTHR42881:SF2">
    <property type="entry name" value="PROLYL ENDOPEPTIDASE"/>
    <property type="match status" value="1"/>
</dbReference>
<dbReference type="eggNOG" id="COG1505">
    <property type="taxonomic scope" value="Bacteria"/>
</dbReference>
<dbReference type="SUPFAM" id="SSF50993">
    <property type="entry name" value="Peptidase/esterase 'gauge' domain"/>
    <property type="match status" value="1"/>
</dbReference>
<evidence type="ECO:0000256" key="3">
    <source>
        <dbReference type="ARBA" id="ARBA00011897"/>
    </source>
</evidence>
<dbReference type="PRINTS" id="PR00862">
    <property type="entry name" value="PROLIGOPTASE"/>
</dbReference>
<dbReference type="KEGG" id="csg:Cylst_5566"/>
<dbReference type="AlphaFoldDB" id="K9X665"/>
<dbReference type="PATRIC" id="fig|56107.3.peg.6127"/>
<reference evidence="10 11" key="1">
    <citation type="submission" date="2012-06" db="EMBL/GenBank/DDBJ databases">
        <title>Finished chromosome of genome of Cylindrospermum stagnale PCC 7417.</title>
        <authorList>
            <consortium name="US DOE Joint Genome Institute"/>
            <person name="Gugger M."/>
            <person name="Coursin T."/>
            <person name="Rippka R."/>
            <person name="Tandeau De Marsac N."/>
            <person name="Huntemann M."/>
            <person name="Wei C.-L."/>
            <person name="Han J."/>
            <person name="Detter J.C."/>
            <person name="Han C."/>
            <person name="Tapia R."/>
            <person name="Chen A."/>
            <person name="Kyrpides N."/>
            <person name="Mavromatis K."/>
            <person name="Markowitz V."/>
            <person name="Szeto E."/>
            <person name="Ivanova N."/>
            <person name="Pagani I."/>
            <person name="Pati A."/>
            <person name="Goodwin L."/>
            <person name="Nordberg H.P."/>
            <person name="Cantor M.N."/>
            <person name="Hua S.X."/>
            <person name="Woyke T."/>
            <person name="Kerfeld C.A."/>
        </authorList>
    </citation>
    <scope>NUCLEOTIDE SEQUENCE [LARGE SCALE GENOMIC DNA]</scope>
    <source>
        <strain evidence="10 11">PCC 7417</strain>
    </source>
</reference>
<evidence type="ECO:0000256" key="6">
    <source>
        <dbReference type="ARBA" id="ARBA00022825"/>
    </source>
</evidence>
<dbReference type="EC" id="3.4.21.26" evidence="3"/>
<evidence type="ECO:0000256" key="7">
    <source>
        <dbReference type="SAM" id="MobiDB-lite"/>
    </source>
</evidence>
<evidence type="ECO:0000256" key="4">
    <source>
        <dbReference type="ARBA" id="ARBA00022670"/>
    </source>
</evidence>
<dbReference type="STRING" id="56107.Cylst_5566"/>
<dbReference type="GO" id="GO:0005829">
    <property type="term" value="C:cytosol"/>
    <property type="evidence" value="ECO:0007669"/>
    <property type="project" value="TreeGrafter"/>
</dbReference>
<dbReference type="EMBL" id="CP003642">
    <property type="protein sequence ID" value="AFZ27574.1"/>
    <property type="molecule type" value="Genomic_DNA"/>
</dbReference>
<evidence type="ECO:0000313" key="11">
    <source>
        <dbReference type="Proteomes" id="UP000010475"/>
    </source>
</evidence>
<dbReference type="GO" id="GO:0004252">
    <property type="term" value="F:serine-type endopeptidase activity"/>
    <property type="evidence" value="ECO:0007669"/>
    <property type="project" value="UniProtKB-EC"/>
</dbReference>
<dbReference type="InterPro" id="IPR051167">
    <property type="entry name" value="Prolyl_oligopep/macrocyclase"/>
</dbReference>
<organism evidence="10 11">
    <name type="scientific">Cylindrospermum stagnale PCC 7417</name>
    <dbReference type="NCBI Taxonomy" id="56107"/>
    <lineage>
        <taxon>Bacteria</taxon>
        <taxon>Bacillati</taxon>
        <taxon>Cyanobacteriota</taxon>
        <taxon>Cyanophyceae</taxon>
        <taxon>Nostocales</taxon>
        <taxon>Nostocaceae</taxon>
        <taxon>Cylindrospermum</taxon>
    </lineage>
</organism>
<proteinExistence type="inferred from homology"/>
<feature type="domain" description="Peptidase S9 prolyl oligopeptidase catalytic" evidence="8">
    <location>
        <begin position="498"/>
        <end position="710"/>
    </location>
</feature>
<dbReference type="GO" id="GO:0070012">
    <property type="term" value="F:oligopeptidase activity"/>
    <property type="evidence" value="ECO:0007669"/>
    <property type="project" value="TreeGrafter"/>
</dbReference>
<feature type="region of interest" description="Disordered" evidence="7">
    <location>
        <begin position="23"/>
        <end position="45"/>
    </location>
</feature>
<dbReference type="InterPro" id="IPR029058">
    <property type="entry name" value="AB_hydrolase_fold"/>
</dbReference>
<dbReference type="InterPro" id="IPR002471">
    <property type="entry name" value="Pept_S9_AS"/>
</dbReference>
<dbReference type="PANTHER" id="PTHR42881">
    <property type="entry name" value="PROLYL ENDOPEPTIDASE"/>
    <property type="match status" value="1"/>
</dbReference>
<comment type="similarity">
    <text evidence="2">Belongs to the peptidase S9A family.</text>
</comment>
<keyword evidence="6" id="KW-0720">Serine protease</keyword>
<name>K9X665_9NOST</name>
<dbReference type="SUPFAM" id="SSF53474">
    <property type="entry name" value="alpha/beta-Hydrolases"/>
    <property type="match status" value="1"/>
</dbReference>
<dbReference type="FunFam" id="3.40.50.1820:FF:000005">
    <property type="entry name" value="Prolyl endopeptidase"/>
    <property type="match status" value="1"/>
</dbReference>
<keyword evidence="5 10" id="KW-0378">Hydrolase</keyword>
<evidence type="ECO:0000259" key="8">
    <source>
        <dbReference type="Pfam" id="PF00326"/>
    </source>
</evidence>
<sequence>MGFKPQPNCKKNFFPVANRQSLGTMSNSEKIPSYPPSRKSDQVDDCHGTLVADPYRWLEDPDSEETKAWVEAQNQVTFAYLGEISAREKIKQRLTKLWDYEKYGIPFKEGESYFYFKNDGLQNQSVLYTLKNLEDQPKVLLDPNKLSEDGTVALAGFSISEDGKLLAYGLSTSGSDWQEWKVRNVETGEDLQDHLKWIKFSGASWTHDHQGFFYSRYDEPNEKTKLEDVNYYQKLYYHKLGTSQAEDILIYHRPDQKEWGFSGGVTEDGKYLIISVWLGTDPKNLVFYKDLTNPGAEVVELIQEFEADYSFVDNDDSLFYFRTDLNAPRGRIIAIDAQKPAPENWQEIIPQSAETLEDAGIVNNQFVVDYLQDAHTQIKIFDLAGKFVREVELPGLGSAGGFGGKRHDTESFYSFTSFTIPGTIYRYDMLTGKSEVFRQPNVDFNPADYETKQVFYESKDGTRVPMFITHKKGINLDGNNPTYLYAYGGFNASMTPGFSVSMLVWMEMGGVYAMPNIRGGGEYGEEWHQAGMKEKKQNVFDDFIAAAAWLISNNYTKPAKLAIAGGSNGGLLVGACMTQRPDLFGAAIPAVGVMDMLRFHKFTIGWAWVSEYGSAENSEEFQVLSAYSPLHNLKPGTAYPATLITTADHDDRVVPAHSFKFAAALQASQGGDAPVLIRIETKAGHGAGKPTAKIIEEAADKWAFLVRVLGV</sequence>
<keyword evidence="11" id="KW-1185">Reference proteome</keyword>
<dbReference type="Gene3D" id="3.40.50.1820">
    <property type="entry name" value="alpha/beta hydrolase"/>
    <property type="match status" value="1"/>
</dbReference>
<dbReference type="HOGENOM" id="CLU_011290_1_1_3"/>
<dbReference type="InterPro" id="IPR002470">
    <property type="entry name" value="Peptidase_S9A"/>
</dbReference>
<evidence type="ECO:0000256" key="1">
    <source>
        <dbReference type="ARBA" id="ARBA00001070"/>
    </source>
</evidence>
<accession>K9X665</accession>
<dbReference type="FunFam" id="2.130.10.120:FF:000001">
    <property type="entry name" value="Prolyl endopeptidase"/>
    <property type="match status" value="1"/>
</dbReference>
<dbReference type="InterPro" id="IPR001375">
    <property type="entry name" value="Peptidase_S9_cat"/>
</dbReference>
<evidence type="ECO:0000256" key="5">
    <source>
        <dbReference type="ARBA" id="ARBA00022801"/>
    </source>
</evidence>
<evidence type="ECO:0000259" key="9">
    <source>
        <dbReference type="Pfam" id="PF02897"/>
    </source>
</evidence>
<comment type="catalytic activity">
    <reaction evidence="1">
        <text>Hydrolysis of Pro-|-Xaa &gt;&gt; Ala-|-Xaa in oligopeptides.</text>
        <dbReference type="EC" id="3.4.21.26"/>
    </reaction>
</comment>
<feature type="domain" description="Peptidase S9A N-terminal" evidence="9">
    <location>
        <begin position="35"/>
        <end position="439"/>
    </location>
</feature>
<dbReference type="Pfam" id="PF00326">
    <property type="entry name" value="Peptidase_S9"/>
    <property type="match status" value="1"/>
</dbReference>
<evidence type="ECO:0000313" key="10">
    <source>
        <dbReference type="EMBL" id="AFZ27574.1"/>
    </source>
</evidence>